<comment type="caution">
    <text evidence="2">The sequence shown here is derived from an EMBL/GenBank/DDBJ whole genome shotgun (WGS) entry which is preliminary data.</text>
</comment>
<gene>
    <name evidence="2" type="ORF">TNCV_980541</name>
</gene>
<evidence type="ECO:0000313" key="2">
    <source>
        <dbReference type="EMBL" id="GFY03049.1"/>
    </source>
</evidence>
<feature type="chain" id="PRO_5036492958" evidence="1">
    <location>
        <begin position="23"/>
        <end position="150"/>
    </location>
</feature>
<dbReference type="EMBL" id="BMAU01021234">
    <property type="protein sequence ID" value="GFY03049.1"/>
    <property type="molecule type" value="Genomic_DNA"/>
</dbReference>
<keyword evidence="3" id="KW-1185">Reference proteome</keyword>
<keyword evidence="1" id="KW-0732">Signal</keyword>
<accession>A0A8X6V8B1</accession>
<evidence type="ECO:0000256" key="1">
    <source>
        <dbReference type="SAM" id="SignalP"/>
    </source>
</evidence>
<organism evidence="2 3">
    <name type="scientific">Trichonephila clavipes</name>
    <name type="common">Golden silk orbweaver</name>
    <name type="synonym">Nephila clavipes</name>
    <dbReference type="NCBI Taxonomy" id="2585209"/>
    <lineage>
        <taxon>Eukaryota</taxon>
        <taxon>Metazoa</taxon>
        <taxon>Ecdysozoa</taxon>
        <taxon>Arthropoda</taxon>
        <taxon>Chelicerata</taxon>
        <taxon>Arachnida</taxon>
        <taxon>Araneae</taxon>
        <taxon>Araneomorphae</taxon>
        <taxon>Entelegynae</taxon>
        <taxon>Araneoidea</taxon>
        <taxon>Nephilidae</taxon>
        <taxon>Trichonephila</taxon>
    </lineage>
</organism>
<reference evidence="2" key="1">
    <citation type="submission" date="2020-08" db="EMBL/GenBank/DDBJ databases">
        <title>Multicomponent nature underlies the extraordinary mechanical properties of spider dragline silk.</title>
        <authorList>
            <person name="Kono N."/>
            <person name="Nakamura H."/>
            <person name="Mori M."/>
            <person name="Yoshida Y."/>
            <person name="Ohtoshi R."/>
            <person name="Malay A.D."/>
            <person name="Moran D.A.P."/>
            <person name="Tomita M."/>
            <person name="Numata K."/>
            <person name="Arakawa K."/>
        </authorList>
    </citation>
    <scope>NUCLEOTIDE SEQUENCE</scope>
</reference>
<protein>
    <submittedName>
        <fullName evidence="2">Uncharacterized protein</fullName>
    </submittedName>
</protein>
<evidence type="ECO:0000313" key="3">
    <source>
        <dbReference type="Proteomes" id="UP000887159"/>
    </source>
</evidence>
<dbReference type="AlphaFoldDB" id="A0A8X6V8B1"/>
<proteinExistence type="predicted"/>
<dbReference type="Proteomes" id="UP000887159">
    <property type="component" value="Unassembled WGS sequence"/>
</dbReference>
<feature type="signal peptide" evidence="1">
    <location>
        <begin position="1"/>
        <end position="22"/>
    </location>
</feature>
<sequence length="150" mass="16758">MLYPSFSMLVIYFLLISNLASALAIKVKNRFPVGAQYCDYSHKHRINSVVASNIFKIAWPIPDNACSRHFSCAQQGNFTVEKGLVHIIFHGPQEMKSNHDKLGDLGGQGIGFSSTNLLGAKMFGPRNTAPKLYYGLELCHIETPYFGRYV</sequence>
<name>A0A8X6V8B1_TRICX</name>